<keyword evidence="13" id="KW-1185">Reference proteome</keyword>
<evidence type="ECO:0000256" key="3">
    <source>
        <dbReference type="ARBA" id="ARBA00022737"/>
    </source>
</evidence>
<keyword evidence="3" id="KW-0677">Repeat</keyword>
<dbReference type="Gene3D" id="1.10.287.110">
    <property type="entry name" value="DnaJ domain"/>
    <property type="match status" value="1"/>
</dbReference>
<accession>A0AAJ6QPV5</accession>
<dbReference type="GO" id="GO:0030544">
    <property type="term" value="F:Hsp70 protein binding"/>
    <property type="evidence" value="ECO:0007669"/>
    <property type="project" value="InterPro"/>
</dbReference>
<dbReference type="RefSeq" id="XP_003739757.1">
    <property type="nucleotide sequence ID" value="XM_003739709.2"/>
</dbReference>
<keyword evidence="5 9" id="KW-0862">Zinc</keyword>
<dbReference type="Gene3D" id="2.10.230.10">
    <property type="entry name" value="Heat shock protein DnaJ, cysteine-rich domain"/>
    <property type="match status" value="1"/>
</dbReference>
<evidence type="ECO:0000256" key="9">
    <source>
        <dbReference type="PROSITE-ProRule" id="PRU00546"/>
    </source>
</evidence>
<dbReference type="Gene3D" id="2.60.260.20">
    <property type="entry name" value="Urease metallochaperone UreE, N-terminal domain"/>
    <property type="match status" value="2"/>
</dbReference>
<dbReference type="GO" id="GO:0051082">
    <property type="term" value="F:unfolded protein binding"/>
    <property type="evidence" value="ECO:0007669"/>
    <property type="project" value="InterPro"/>
</dbReference>
<keyword evidence="2 9" id="KW-0479">Metal-binding</keyword>
<evidence type="ECO:0000256" key="5">
    <source>
        <dbReference type="ARBA" id="ARBA00022833"/>
    </source>
</evidence>
<evidence type="ECO:0000313" key="14">
    <source>
        <dbReference type="RefSeq" id="XP_003739757.1"/>
    </source>
</evidence>
<evidence type="ECO:0000256" key="1">
    <source>
        <dbReference type="ARBA" id="ARBA00022481"/>
    </source>
</evidence>
<dbReference type="Pfam" id="PF00226">
    <property type="entry name" value="DnaJ"/>
    <property type="match status" value="1"/>
</dbReference>
<dbReference type="HAMAP" id="MF_01152">
    <property type="entry name" value="DnaJ"/>
    <property type="match status" value="1"/>
</dbReference>
<name>A0AAJ6QPV5_9ACAR</name>
<dbReference type="SUPFAM" id="SSF57938">
    <property type="entry name" value="DnaJ/Hsp40 cysteine-rich domain"/>
    <property type="match status" value="1"/>
</dbReference>
<dbReference type="PANTHER" id="PTHR43888">
    <property type="entry name" value="DNAJ-LIKE-2, ISOFORM A-RELATED"/>
    <property type="match status" value="1"/>
</dbReference>
<feature type="domain" description="J" evidence="11">
    <location>
        <begin position="5"/>
        <end position="67"/>
    </location>
</feature>
<dbReference type="InterPro" id="IPR036869">
    <property type="entry name" value="J_dom_sf"/>
</dbReference>
<dbReference type="GO" id="GO:0008270">
    <property type="term" value="F:zinc ion binding"/>
    <property type="evidence" value="ECO:0007669"/>
    <property type="project" value="UniProtKB-KW"/>
</dbReference>
<dbReference type="SMART" id="SM00271">
    <property type="entry name" value="DnaJ"/>
    <property type="match status" value="1"/>
</dbReference>
<organism evidence="13 14">
    <name type="scientific">Galendromus occidentalis</name>
    <name type="common">western predatory mite</name>
    <dbReference type="NCBI Taxonomy" id="34638"/>
    <lineage>
        <taxon>Eukaryota</taxon>
        <taxon>Metazoa</taxon>
        <taxon>Ecdysozoa</taxon>
        <taxon>Arthropoda</taxon>
        <taxon>Chelicerata</taxon>
        <taxon>Arachnida</taxon>
        <taxon>Acari</taxon>
        <taxon>Parasitiformes</taxon>
        <taxon>Mesostigmata</taxon>
        <taxon>Gamasina</taxon>
        <taxon>Phytoseioidea</taxon>
        <taxon>Phytoseiidae</taxon>
        <taxon>Typhlodrominae</taxon>
        <taxon>Galendromus</taxon>
    </lineage>
</organism>
<dbReference type="InterPro" id="IPR001623">
    <property type="entry name" value="DnaJ_domain"/>
</dbReference>
<feature type="zinc finger region" description="CR-type" evidence="9">
    <location>
        <begin position="130"/>
        <end position="214"/>
    </location>
</feature>
<dbReference type="InterPro" id="IPR012724">
    <property type="entry name" value="DnaJ"/>
</dbReference>
<dbReference type="InterPro" id="IPR001305">
    <property type="entry name" value="HSP_DnaJ_Cys-rich_dom"/>
</dbReference>
<dbReference type="InterPro" id="IPR044713">
    <property type="entry name" value="DNJA1/2-like"/>
</dbReference>
<dbReference type="GeneID" id="100908299"/>
<dbReference type="FunFam" id="1.10.287.110:FF:000016">
    <property type="entry name" value="DnaJ (Hsp40) homolog, subfamily A, member 2"/>
    <property type="match status" value="1"/>
</dbReference>
<keyword evidence="6" id="KW-0143">Chaperone</keyword>
<dbReference type="InterPro" id="IPR008971">
    <property type="entry name" value="HSP40/DnaJ_pept-bd"/>
</dbReference>
<dbReference type="InterPro" id="IPR018253">
    <property type="entry name" value="DnaJ_domain_CS"/>
</dbReference>
<evidence type="ECO:0000256" key="7">
    <source>
        <dbReference type="ARBA" id="ARBA00023288"/>
    </source>
</evidence>
<feature type="domain" description="CR-type" evidence="12">
    <location>
        <begin position="130"/>
        <end position="214"/>
    </location>
</feature>
<evidence type="ECO:0000259" key="12">
    <source>
        <dbReference type="PROSITE" id="PS51188"/>
    </source>
</evidence>
<dbReference type="SUPFAM" id="SSF49493">
    <property type="entry name" value="HSP40/DnaJ peptide-binding domain"/>
    <property type="match status" value="2"/>
</dbReference>
<dbReference type="Pfam" id="PF00684">
    <property type="entry name" value="DnaJ_CXXCXGXG"/>
    <property type="match status" value="1"/>
</dbReference>
<dbReference type="PROSITE" id="PS50076">
    <property type="entry name" value="DNAJ_2"/>
    <property type="match status" value="1"/>
</dbReference>
<dbReference type="InterPro" id="IPR036410">
    <property type="entry name" value="HSP_DnaJ_Cys-rich_dom_sf"/>
</dbReference>
<dbReference type="GO" id="GO:0005524">
    <property type="term" value="F:ATP binding"/>
    <property type="evidence" value="ECO:0007669"/>
    <property type="project" value="InterPro"/>
</dbReference>
<evidence type="ECO:0000256" key="10">
    <source>
        <dbReference type="SAM" id="MobiDB-lite"/>
    </source>
</evidence>
<evidence type="ECO:0000256" key="2">
    <source>
        <dbReference type="ARBA" id="ARBA00022723"/>
    </source>
</evidence>
<dbReference type="Proteomes" id="UP000694867">
    <property type="component" value="Unplaced"/>
</dbReference>
<keyword evidence="4 9" id="KW-0863">Zinc-finger</keyword>
<keyword evidence="7" id="KW-0449">Lipoprotein</keyword>
<dbReference type="InterPro" id="IPR002939">
    <property type="entry name" value="DnaJ_C"/>
</dbReference>
<feature type="region of interest" description="Disordered" evidence="10">
    <location>
        <begin position="361"/>
        <end position="407"/>
    </location>
</feature>
<dbReference type="FunFam" id="2.10.230.10:FF:000001">
    <property type="entry name" value="DnaJ subfamily A member 2"/>
    <property type="match status" value="1"/>
</dbReference>
<protein>
    <submittedName>
        <fullName evidence="14">DnaJ homolog subfamily A member 2</fullName>
    </submittedName>
</protein>
<dbReference type="CDD" id="cd10747">
    <property type="entry name" value="DnaJ_C"/>
    <property type="match status" value="1"/>
</dbReference>
<dbReference type="FunFam" id="2.60.260.20:FF:000003">
    <property type="entry name" value="DnaJ subfamily A member 2"/>
    <property type="match status" value="1"/>
</dbReference>
<dbReference type="PRINTS" id="PR00625">
    <property type="entry name" value="JDOMAIN"/>
</dbReference>
<dbReference type="CDD" id="cd06257">
    <property type="entry name" value="DnaJ"/>
    <property type="match status" value="1"/>
</dbReference>
<proteinExistence type="inferred from homology"/>
<evidence type="ECO:0000256" key="4">
    <source>
        <dbReference type="ARBA" id="ARBA00022771"/>
    </source>
</evidence>
<dbReference type="CDD" id="cd10719">
    <property type="entry name" value="DnaJ_zf"/>
    <property type="match status" value="1"/>
</dbReference>
<dbReference type="GO" id="GO:0006457">
    <property type="term" value="P:protein folding"/>
    <property type="evidence" value="ECO:0007669"/>
    <property type="project" value="InterPro"/>
</dbReference>
<evidence type="ECO:0000259" key="11">
    <source>
        <dbReference type="PROSITE" id="PS50076"/>
    </source>
</evidence>
<reference evidence="14" key="1">
    <citation type="submission" date="2025-08" db="UniProtKB">
        <authorList>
            <consortium name="RefSeq"/>
        </authorList>
    </citation>
    <scope>IDENTIFICATION</scope>
</reference>
<gene>
    <name evidence="14" type="primary">LOC100908299</name>
</gene>
<dbReference type="KEGG" id="goe:100908299"/>
<evidence type="ECO:0000313" key="13">
    <source>
        <dbReference type="Proteomes" id="UP000694867"/>
    </source>
</evidence>
<feature type="compositionally biased region" description="Basic and acidic residues" evidence="10">
    <location>
        <begin position="377"/>
        <end position="390"/>
    </location>
</feature>
<evidence type="ECO:0000256" key="8">
    <source>
        <dbReference type="ARBA" id="ARBA00023289"/>
    </source>
</evidence>
<keyword evidence="1" id="KW-0488">Methylation</keyword>
<dbReference type="PROSITE" id="PS00636">
    <property type="entry name" value="DNAJ_1"/>
    <property type="match status" value="1"/>
</dbReference>
<sequence>MADNTLYELLGVPRNVSDNELKKAYRKLAKEFHPDKNPQAGDKFKEIAFAYEVLSNPEKRSIYDRHGIQGLQGSGGSGMDGEDLLSRIFGGGMPGFGGLFGGFGGGHRRRPKNETQLLSLNITLEDVYMGKTFQVEVERRIICPKCDGAGGKAGCFSTCSSCQGRGRKVTLRPLAANVMQQVTLPCNDCHGSGEKINEKDACSNCKGRKTINQKTNLDVDVDRGMNTQQPIVLAGKGDQSTDAENGDIVVRLILEKHETFVRQENDLYVEKTISLTEALCGFQMNIRQLDGRTLLITQPPGEVIAPDSLKGIRGEGMPIYRGDSKGCMYIKFSVAFPENAFMQQANLAQIEALLNDRPPREKLPQEFEDVTLEDFTSTDRGEFSGERREAYEDEDEDDHRQPQCASQ</sequence>
<dbReference type="GO" id="GO:0009408">
    <property type="term" value="P:response to heat"/>
    <property type="evidence" value="ECO:0007669"/>
    <property type="project" value="InterPro"/>
</dbReference>
<dbReference type="Pfam" id="PF01556">
    <property type="entry name" value="DnaJ_C"/>
    <property type="match status" value="1"/>
</dbReference>
<keyword evidence="8" id="KW-0636">Prenylation</keyword>
<evidence type="ECO:0000256" key="6">
    <source>
        <dbReference type="ARBA" id="ARBA00023186"/>
    </source>
</evidence>
<dbReference type="PROSITE" id="PS51188">
    <property type="entry name" value="ZF_CR"/>
    <property type="match status" value="1"/>
</dbReference>
<dbReference type="AlphaFoldDB" id="A0AAJ6QPV5"/>
<dbReference type="SUPFAM" id="SSF46565">
    <property type="entry name" value="Chaperone J-domain"/>
    <property type="match status" value="1"/>
</dbReference>